<dbReference type="EMBL" id="WTYK01000002">
    <property type="protein sequence ID" value="MXP40753.1"/>
    <property type="molecule type" value="Genomic_DNA"/>
</dbReference>
<dbReference type="PANTHER" id="PTHR46825">
    <property type="entry name" value="D-ALANYL-D-ALANINE-CARBOXYPEPTIDASE/ENDOPEPTIDASE AMPH"/>
    <property type="match status" value="1"/>
</dbReference>
<dbReference type="InterPro" id="IPR050491">
    <property type="entry name" value="AmpC-like"/>
</dbReference>
<dbReference type="Gene3D" id="3.40.710.10">
    <property type="entry name" value="DD-peptidase/beta-lactamase superfamily"/>
    <property type="match status" value="1"/>
</dbReference>
<organism evidence="2 3">
    <name type="scientific">Croceibacterium soli</name>
    <dbReference type="NCBI Taxonomy" id="1739690"/>
    <lineage>
        <taxon>Bacteria</taxon>
        <taxon>Pseudomonadati</taxon>
        <taxon>Pseudomonadota</taxon>
        <taxon>Alphaproteobacteria</taxon>
        <taxon>Sphingomonadales</taxon>
        <taxon>Erythrobacteraceae</taxon>
        <taxon>Croceibacterium</taxon>
    </lineage>
</organism>
<keyword evidence="3" id="KW-1185">Reference proteome</keyword>
<gene>
    <name evidence="2" type="ORF">GRI75_03710</name>
</gene>
<name>A0A6I4UT26_9SPHN</name>
<dbReference type="AlphaFoldDB" id="A0A6I4UT26"/>
<evidence type="ECO:0000313" key="3">
    <source>
        <dbReference type="Proteomes" id="UP000469159"/>
    </source>
</evidence>
<evidence type="ECO:0000259" key="1">
    <source>
        <dbReference type="Pfam" id="PF00144"/>
    </source>
</evidence>
<reference evidence="2 3" key="1">
    <citation type="submission" date="2019-12" db="EMBL/GenBank/DDBJ databases">
        <title>Genomic-based taxomic classification of the family Erythrobacteraceae.</title>
        <authorList>
            <person name="Xu L."/>
        </authorList>
    </citation>
    <scope>NUCLEOTIDE SEQUENCE [LARGE SCALE GENOMIC DNA]</scope>
    <source>
        <strain evidence="2 3">MCCC 1K02066</strain>
    </source>
</reference>
<dbReference type="OrthoDB" id="9804448at2"/>
<dbReference type="Pfam" id="PF00144">
    <property type="entry name" value="Beta-lactamase"/>
    <property type="match status" value="1"/>
</dbReference>
<accession>A0A6I4UT26</accession>
<dbReference type="InterPro" id="IPR001466">
    <property type="entry name" value="Beta-lactam-related"/>
</dbReference>
<dbReference type="RefSeq" id="WP_160745620.1">
    <property type="nucleotide sequence ID" value="NZ_WTYK01000002.1"/>
</dbReference>
<sequence>MAYSPKPEGGFSPNWSTSFDIVGAGGLLSTIDDLLLWDRNFYENRLGSGSLIREMQEPGVLDDGTRFPHALGLLIYPYRGVRMIEFNGALYGYRTSMRRFPDQRLTVFVLCNLSSAPMMDLSRQVADLYLSDVLEPLPARRPAAPMAAPISRAESPAPPQPTEAELAAYAGTYQSPDIDTSWRVSVADGVLTLLIGWADPIRLTAIARDEFASSSGARLAFARGRSGQVDRLIASYGSIHGVRFERTV</sequence>
<dbReference type="Proteomes" id="UP000469159">
    <property type="component" value="Unassembled WGS sequence"/>
</dbReference>
<evidence type="ECO:0000313" key="2">
    <source>
        <dbReference type="EMBL" id="MXP40753.1"/>
    </source>
</evidence>
<protein>
    <submittedName>
        <fullName evidence="2">Serine hydrolase</fullName>
    </submittedName>
</protein>
<dbReference type="InterPro" id="IPR012338">
    <property type="entry name" value="Beta-lactam/transpept-like"/>
</dbReference>
<dbReference type="GO" id="GO:0016787">
    <property type="term" value="F:hydrolase activity"/>
    <property type="evidence" value="ECO:0007669"/>
    <property type="project" value="UniProtKB-KW"/>
</dbReference>
<keyword evidence="2" id="KW-0378">Hydrolase</keyword>
<comment type="caution">
    <text evidence="2">The sequence shown here is derived from an EMBL/GenBank/DDBJ whole genome shotgun (WGS) entry which is preliminary data.</text>
</comment>
<feature type="domain" description="Beta-lactamase-related" evidence="1">
    <location>
        <begin position="13"/>
        <end position="117"/>
    </location>
</feature>
<proteinExistence type="predicted"/>
<dbReference type="PANTHER" id="PTHR46825:SF9">
    <property type="entry name" value="BETA-LACTAMASE-RELATED DOMAIN-CONTAINING PROTEIN"/>
    <property type="match status" value="1"/>
</dbReference>
<dbReference type="SUPFAM" id="SSF56601">
    <property type="entry name" value="beta-lactamase/transpeptidase-like"/>
    <property type="match status" value="1"/>
</dbReference>